<evidence type="ECO:0000313" key="4">
    <source>
        <dbReference type="Proteomes" id="UP000664357"/>
    </source>
</evidence>
<dbReference type="EMBL" id="JAFREL020000003">
    <property type="protein sequence ID" value="MEO1771856.1"/>
    <property type="molecule type" value="Genomic_DNA"/>
</dbReference>
<evidence type="ECO:0000259" key="2">
    <source>
        <dbReference type="Pfam" id="PF03008"/>
    </source>
</evidence>
<dbReference type="InterPro" id="IPR011335">
    <property type="entry name" value="Restrct_endonuc-II-like"/>
</dbReference>
<dbReference type="Proteomes" id="UP000664357">
    <property type="component" value="Unassembled WGS sequence"/>
</dbReference>
<protein>
    <recommendedName>
        <fullName evidence="2">DUF234 domain-containing protein</fullName>
    </recommendedName>
</protein>
<dbReference type="Pfam" id="PF03008">
    <property type="entry name" value="DUF234"/>
    <property type="match status" value="1"/>
</dbReference>
<accession>A0ABV0ET80</accession>
<reference evidence="3 4" key="2">
    <citation type="submission" date="2024-02" db="EMBL/GenBank/DDBJ databases">
        <title>The Genome Sequence of Enterococcus sp. DIV0159.</title>
        <authorList>
            <person name="Earl A."/>
            <person name="Manson A."/>
            <person name="Gilmore M."/>
            <person name="Sanders J."/>
            <person name="Shea T."/>
            <person name="Howe W."/>
            <person name="Livny J."/>
            <person name="Cuomo C."/>
            <person name="Neafsey D."/>
            <person name="Birren B."/>
        </authorList>
    </citation>
    <scope>NUCLEOTIDE SEQUENCE [LARGE SCALE GENOMIC DNA]</scope>
    <source>
        <strain evidence="3 4">665A</strain>
    </source>
</reference>
<sequence>MNNTILSIIDNFIGRTVFETVYEQYLVREIQKQRLELLPTEISRWWGNDVQLRQQSDIDIVLGNQDQVLLAECKWRNAFNEIKGIQKLMDKKRLLPNYRSYHFYFFAQKEYGEKTKQLAAQYPELTLVTLEELFD</sequence>
<keyword evidence="4" id="KW-1185">Reference proteome</keyword>
<evidence type="ECO:0000256" key="1">
    <source>
        <dbReference type="ARBA" id="ARBA00022801"/>
    </source>
</evidence>
<dbReference type="InterPro" id="IPR004256">
    <property type="entry name" value="DUF234"/>
</dbReference>
<reference evidence="3 4" key="1">
    <citation type="submission" date="2021-03" db="EMBL/GenBank/DDBJ databases">
        <authorList>
            <person name="Gilmore M.S."/>
            <person name="Schwartzman J."/>
            <person name="Van Tyne D."/>
            <person name="Martin M."/>
            <person name="Earl A.M."/>
            <person name="Manson A.L."/>
            <person name="Straub T."/>
            <person name="Salamzade R."/>
            <person name="Saavedra J."/>
            <person name="Lebreton F."/>
            <person name="Prichula J."/>
            <person name="Schaufler K."/>
            <person name="Gaca A."/>
            <person name="Sgardioli B."/>
            <person name="Wagenaar J."/>
            <person name="Strong T."/>
        </authorList>
    </citation>
    <scope>NUCLEOTIDE SEQUENCE [LARGE SCALE GENOMIC DNA]</scope>
    <source>
        <strain evidence="3 4">665A</strain>
    </source>
</reference>
<comment type="caution">
    <text evidence="3">The sequence shown here is derived from an EMBL/GenBank/DDBJ whole genome shotgun (WGS) entry which is preliminary data.</text>
</comment>
<feature type="domain" description="DUF234" evidence="2">
    <location>
        <begin position="4"/>
        <end position="84"/>
    </location>
</feature>
<organism evidence="3 4">
    <name type="scientific">Candidatus Enterococcus ferrettii</name>
    <dbReference type="NCBI Taxonomy" id="2815324"/>
    <lineage>
        <taxon>Bacteria</taxon>
        <taxon>Bacillati</taxon>
        <taxon>Bacillota</taxon>
        <taxon>Bacilli</taxon>
        <taxon>Lactobacillales</taxon>
        <taxon>Enterococcaceae</taxon>
        <taxon>Enterococcus</taxon>
    </lineage>
</organism>
<gene>
    <name evidence="3" type="ORF">JZO67_003838</name>
</gene>
<evidence type="ECO:0000313" key="3">
    <source>
        <dbReference type="EMBL" id="MEO1771856.1"/>
    </source>
</evidence>
<name>A0ABV0ET80_9ENTE</name>
<keyword evidence="1" id="KW-0378">Hydrolase</keyword>
<dbReference type="SUPFAM" id="SSF52980">
    <property type="entry name" value="Restriction endonuclease-like"/>
    <property type="match status" value="1"/>
</dbReference>
<proteinExistence type="predicted"/>